<keyword evidence="3" id="KW-1185">Reference proteome</keyword>
<organism evidence="2 3">
    <name type="scientific">Coccidioides immitis (strain RS)</name>
    <name type="common">Valley fever fungus</name>
    <dbReference type="NCBI Taxonomy" id="246410"/>
    <lineage>
        <taxon>Eukaryota</taxon>
        <taxon>Fungi</taxon>
        <taxon>Dikarya</taxon>
        <taxon>Ascomycota</taxon>
        <taxon>Pezizomycotina</taxon>
        <taxon>Eurotiomycetes</taxon>
        <taxon>Eurotiomycetidae</taxon>
        <taxon>Onygenales</taxon>
        <taxon>Onygenaceae</taxon>
        <taxon>Coccidioides</taxon>
    </lineage>
</organism>
<feature type="compositionally biased region" description="Polar residues" evidence="1">
    <location>
        <begin position="73"/>
        <end position="82"/>
    </location>
</feature>
<dbReference type="Proteomes" id="UP000001261">
    <property type="component" value="Unassembled WGS sequence"/>
</dbReference>
<evidence type="ECO:0000313" key="2">
    <source>
        <dbReference type="EMBL" id="KJF60932.1"/>
    </source>
</evidence>
<sequence length="99" mass="11495">MPWERRGSGGILNLLWSPTPRLQKDSRIWRWPERRLSFQLQLHAEAVKPSKLVGLRPTLYAPSRLAPEKKESQGAQAQSSNPYARRFAREGSMHNLDRF</sequence>
<dbReference type="InParanoid" id="A0A0D8JUG6"/>
<name>A0A0D8JUG6_COCIM</name>
<feature type="compositionally biased region" description="Basic and acidic residues" evidence="1">
    <location>
        <begin position="87"/>
        <end position="99"/>
    </location>
</feature>
<dbReference type="KEGG" id="cim:CIMG_11968"/>
<dbReference type="AlphaFoldDB" id="A0A0D8JUG6"/>
<feature type="region of interest" description="Disordered" evidence="1">
    <location>
        <begin position="64"/>
        <end position="99"/>
    </location>
</feature>
<reference evidence="3" key="2">
    <citation type="journal article" date="2010" name="Genome Res.">
        <title>Population genomic sequencing of Coccidioides fungi reveals recent hybridization and transposon control.</title>
        <authorList>
            <person name="Neafsey D.E."/>
            <person name="Barker B.M."/>
            <person name="Sharpton T.J."/>
            <person name="Stajich J.E."/>
            <person name="Park D.J."/>
            <person name="Whiston E."/>
            <person name="Hung C.-Y."/>
            <person name="McMahan C."/>
            <person name="White J."/>
            <person name="Sykes S."/>
            <person name="Heiman D."/>
            <person name="Young S."/>
            <person name="Zeng Q."/>
            <person name="Abouelleil A."/>
            <person name="Aftuck L."/>
            <person name="Bessette D."/>
            <person name="Brown A."/>
            <person name="FitzGerald M."/>
            <person name="Lui A."/>
            <person name="Macdonald J.P."/>
            <person name="Priest M."/>
            <person name="Orbach M.J."/>
            <person name="Galgiani J.N."/>
            <person name="Kirkland T.N."/>
            <person name="Cole G.T."/>
            <person name="Birren B.W."/>
            <person name="Henn M.R."/>
            <person name="Taylor J.W."/>
            <person name="Rounsley S.D."/>
        </authorList>
    </citation>
    <scope>GENOME REANNOTATION</scope>
    <source>
        <strain evidence="3">RS</strain>
    </source>
</reference>
<accession>A0A0D8JUG6</accession>
<evidence type="ECO:0000256" key="1">
    <source>
        <dbReference type="SAM" id="MobiDB-lite"/>
    </source>
</evidence>
<protein>
    <submittedName>
        <fullName evidence="2">Uncharacterized protein</fullName>
    </submittedName>
</protein>
<proteinExistence type="predicted"/>
<dbReference type="VEuPathDB" id="FungiDB:CIMG_11968"/>
<reference evidence="3" key="1">
    <citation type="journal article" date="2009" name="Genome Res.">
        <title>Comparative genomic analyses of the human fungal pathogens Coccidioides and their relatives.</title>
        <authorList>
            <person name="Sharpton T.J."/>
            <person name="Stajich J.E."/>
            <person name="Rounsley S.D."/>
            <person name="Gardner M.J."/>
            <person name="Wortman J.R."/>
            <person name="Jordar V.S."/>
            <person name="Maiti R."/>
            <person name="Kodira C.D."/>
            <person name="Neafsey D.E."/>
            <person name="Zeng Q."/>
            <person name="Hung C.-Y."/>
            <person name="McMahan C."/>
            <person name="Muszewska A."/>
            <person name="Grynberg M."/>
            <person name="Mandel M.A."/>
            <person name="Kellner E.M."/>
            <person name="Barker B.M."/>
            <person name="Galgiani J.N."/>
            <person name="Orbach M.J."/>
            <person name="Kirkland T.N."/>
            <person name="Cole G.T."/>
            <person name="Henn M.R."/>
            <person name="Birren B.W."/>
            <person name="Taylor J.W."/>
        </authorList>
    </citation>
    <scope>NUCLEOTIDE SEQUENCE [LARGE SCALE GENOMIC DNA]</scope>
    <source>
        <strain evidence="3">RS</strain>
    </source>
</reference>
<gene>
    <name evidence="2" type="ORF">CIMG_11968</name>
</gene>
<dbReference type="GeneID" id="24163951"/>
<dbReference type="EMBL" id="GG704913">
    <property type="protein sequence ID" value="KJF60932.1"/>
    <property type="molecule type" value="Genomic_DNA"/>
</dbReference>
<dbReference type="RefSeq" id="XP_012213945.1">
    <property type="nucleotide sequence ID" value="XM_012358522.1"/>
</dbReference>
<evidence type="ECO:0000313" key="3">
    <source>
        <dbReference type="Proteomes" id="UP000001261"/>
    </source>
</evidence>